<dbReference type="Gene3D" id="3.10.180.10">
    <property type="entry name" value="2,3-Dihydroxybiphenyl 1,2-Dioxygenase, domain 1"/>
    <property type="match status" value="1"/>
</dbReference>
<evidence type="ECO:0000259" key="1">
    <source>
        <dbReference type="PROSITE" id="PS51819"/>
    </source>
</evidence>
<dbReference type="Proteomes" id="UP000198386">
    <property type="component" value="Unassembled WGS sequence"/>
</dbReference>
<proteinExistence type="predicted"/>
<dbReference type="InterPro" id="IPR029068">
    <property type="entry name" value="Glyas_Bleomycin-R_OHBP_Dase"/>
</dbReference>
<name>A0A239CSH3_9ACTN</name>
<keyword evidence="2" id="KW-0223">Dioxygenase</keyword>
<dbReference type="InterPro" id="IPR037523">
    <property type="entry name" value="VOC_core"/>
</dbReference>
<evidence type="ECO:0000313" key="2">
    <source>
        <dbReference type="EMBL" id="SNS22718.1"/>
    </source>
</evidence>
<feature type="domain" description="VOC" evidence="1">
    <location>
        <begin position="5"/>
        <end position="123"/>
    </location>
</feature>
<dbReference type="SUPFAM" id="SSF54593">
    <property type="entry name" value="Glyoxalase/Bleomycin resistance protein/Dihydroxybiphenyl dioxygenase"/>
    <property type="match status" value="1"/>
</dbReference>
<evidence type="ECO:0000313" key="3">
    <source>
        <dbReference type="Proteomes" id="UP000198386"/>
    </source>
</evidence>
<protein>
    <submittedName>
        <fullName evidence="2">Catechol 2,3-dioxygenase</fullName>
    </submittedName>
</protein>
<sequence>MTAPAVDHLTLTVTDLDRSQRFYCEVLDLVRLADFGDVRVLVHPASGFTLSLARHGDGGGRFDETRTGLDHLGLVAASREELAAREAQLAAMGATYTPVRETAFGWHLNLRDPDGIALEFTVPDARLSEAYAELRDTALSPEEIEVRAREVLAEAGVSP</sequence>
<dbReference type="PROSITE" id="PS51819">
    <property type="entry name" value="VOC"/>
    <property type="match status" value="1"/>
</dbReference>
<dbReference type="AlphaFoldDB" id="A0A239CSH3"/>
<reference evidence="3" key="1">
    <citation type="submission" date="2017-06" db="EMBL/GenBank/DDBJ databases">
        <authorList>
            <person name="Varghese N."/>
            <person name="Submissions S."/>
        </authorList>
    </citation>
    <scope>NUCLEOTIDE SEQUENCE [LARGE SCALE GENOMIC DNA]</scope>
    <source>
        <strain evidence="3">DSM 45423</strain>
    </source>
</reference>
<organism evidence="2 3">
    <name type="scientific">Geodermatophilus saharensis</name>
    <dbReference type="NCBI Taxonomy" id="1137994"/>
    <lineage>
        <taxon>Bacteria</taxon>
        <taxon>Bacillati</taxon>
        <taxon>Actinomycetota</taxon>
        <taxon>Actinomycetes</taxon>
        <taxon>Geodermatophilales</taxon>
        <taxon>Geodermatophilaceae</taxon>
        <taxon>Geodermatophilus</taxon>
    </lineage>
</organism>
<dbReference type="RefSeq" id="WP_176449907.1">
    <property type="nucleotide sequence ID" value="NZ_FZOH01000003.1"/>
</dbReference>
<dbReference type="GO" id="GO:0051213">
    <property type="term" value="F:dioxygenase activity"/>
    <property type="evidence" value="ECO:0007669"/>
    <property type="project" value="UniProtKB-KW"/>
</dbReference>
<gene>
    <name evidence="2" type="ORF">SAMN04488107_1781</name>
</gene>
<dbReference type="EMBL" id="FZOH01000003">
    <property type="protein sequence ID" value="SNS22718.1"/>
    <property type="molecule type" value="Genomic_DNA"/>
</dbReference>
<keyword evidence="3" id="KW-1185">Reference proteome</keyword>
<accession>A0A239CSH3</accession>
<dbReference type="InterPro" id="IPR004360">
    <property type="entry name" value="Glyas_Fos-R_dOase_dom"/>
</dbReference>
<keyword evidence="2" id="KW-0560">Oxidoreductase</keyword>
<dbReference type="Pfam" id="PF00903">
    <property type="entry name" value="Glyoxalase"/>
    <property type="match status" value="1"/>
</dbReference>